<comment type="caution">
    <text evidence="1">The sequence shown here is derived from an EMBL/GenBank/DDBJ whole genome shotgun (WGS) entry which is preliminary data.</text>
</comment>
<evidence type="ECO:0000313" key="2">
    <source>
        <dbReference type="Proteomes" id="UP000789920"/>
    </source>
</evidence>
<organism evidence="1 2">
    <name type="scientific">Racocetra persica</name>
    <dbReference type="NCBI Taxonomy" id="160502"/>
    <lineage>
        <taxon>Eukaryota</taxon>
        <taxon>Fungi</taxon>
        <taxon>Fungi incertae sedis</taxon>
        <taxon>Mucoromycota</taxon>
        <taxon>Glomeromycotina</taxon>
        <taxon>Glomeromycetes</taxon>
        <taxon>Diversisporales</taxon>
        <taxon>Gigasporaceae</taxon>
        <taxon>Racocetra</taxon>
    </lineage>
</organism>
<accession>A0ACA9RSV8</accession>
<feature type="non-terminal residue" evidence="1">
    <location>
        <position position="98"/>
    </location>
</feature>
<feature type="non-terminal residue" evidence="1">
    <location>
        <position position="1"/>
    </location>
</feature>
<proteinExistence type="predicted"/>
<keyword evidence="2" id="KW-1185">Reference proteome</keyword>
<dbReference type="EMBL" id="CAJVQC010067706">
    <property type="protein sequence ID" value="CAG8807450.1"/>
    <property type="molecule type" value="Genomic_DNA"/>
</dbReference>
<reference evidence="1" key="1">
    <citation type="submission" date="2021-06" db="EMBL/GenBank/DDBJ databases">
        <authorList>
            <person name="Kallberg Y."/>
            <person name="Tangrot J."/>
            <person name="Rosling A."/>
        </authorList>
    </citation>
    <scope>NUCLEOTIDE SEQUENCE</scope>
    <source>
        <strain evidence="1">MA461A</strain>
    </source>
</reference>
<protein>
    <submittedName>
        <fullName evidence="1">11864_t:CDS:1</fullName>
    </submittedName>
</protein>
<evidence type="ECO:0000313" key="1">
    <source>
        <dbReference type="EMBL" id="CAG8807450.1"/>
    </source>
</evidence>
<name>A0ACA9RSV8_9GLOM</name>
<gene>
    <name evidence="1" type="ORF">RPERSI_LOCUS22392</name>
</gene>
<sequence length="98" mass="11807">NDSRLEEEHKIVEIDKSKFKKDISWWVVGLTKKKSNKYYFEVVQDRNTNTLTKIIKNMLFQKQKSIQIVGPNKYEDEIKRLNSVVKDYETRILSLEKR</sequence>
<dbReference type="Proteomes" id="UP000789920">
    <property type="component" value="Unassembled WGS sequence"/>
</dbReference>